<evidence type="ECO:0000313" key="1">
    <source>
        <dbReference type="EMBL" id="CAK9251236.1"/>
    </source>
</evidence>
<reference evidence="1" key="1">
    <citation type="submission" date="2024-02" db="EMBL/GenBank/DDBJ databases">
        <authorList>
            <consortium name="ELIXIR-Norway"/>
            <consortium name="Elixir Norway"/>
        </authorList>
    </citation>
    <scope>NUCLEOTIDE SEQUENCE</scope>
</reference>
<evidence type="ECO:0000313" key="2">
    <source>
        <dbReference type="Proteomes" id="UP001497444"/>
    </source>
</evidence>
<name>A0ABP0VBB8_9BRYO</name>
<comment type="caution">
    <text evidence="1">The sequence shown here is derived from an EMBL/GenBank/DDBJ whole genome shotgun (WGS) entry which is preliminary data.</text>
</comment>
<gene>
    <name evidence="1" type="ORF">CSSPJE1EN1_LOCUS26614</name>
</gene>
<organism evidence="1 2">
    <name type="scientific">Sphagnum jensenii</name>
    <dbReference type="NCBI Taxonomy" id="128206"/>
    <lineage>
        <taxon>Eukaryota</taxon>
        <taxon>Viridiplantae</taxon>
        <taxon>Streptophyta</taxon>
        <taxon>Embryophyta</taxon>
        <taxon>Bryophyta</taxon>
        <taxon>Sphagnophytina</taxon>
        <taxon>Sphagnopsida</taxon>
        <taxon>Sphagnales</taxon>
        <taxon>Sphagnaceae</taxon>
        <taxon>Sphagnum</taxon>
    </lineage>
</organism>
<sequence length="88" mass="9806">MAIKTTLMAAVHQHEHGTDANLFILIHDKYSPQLPTGIDDTRVAELLTIAYDPNEGEELILTDFNNVDSEFMSAIPALPTIRQSQLWG</sequence>
<evidence type="ECO:0008006" key="3">
    <source>
        <dbReference type="Google" id="ProtNLM"/>
    </source>
</evidence>
<proteinExistence type="predicted"/>
<accession>A0ABP0VBB8</accession>
<dbReference type="Proteomes" id="UP001497444">
    <property type="component" value="Unassembled WGS sequence"/>
</dbReference>
<protein>
    <recommendedName>
        <fullName evidence="3">DUF2283 domain-containing protein</fullName>
    </recommendedName>
</protein>
<keyword evidence="2" id="KW-1185">Reference proteome</keyword>
<dbReference type="EMBL" id="CAXAQS010000347">
    <property type="protein sequence ID" value="CAK9251236.1"/>
    <property type="molecule type" value="Genomic_DNA"/>
</dbReference>